<feature type="binding site" evidence="7">
    <location>
        <begin position="161"/>
        <end position="168"/>
    </location>
    <ligand>
        <name>ATP</name>
        <dbReference type="ChEBI" id="CHEBI:30616"/>
    </ligand>
</feature>
<dbReference type="GO" id="GO:0008017">
    <property type="term" value="F:microtubule binding"/>
    <property type="evidence" value="ECO:0000318"/>
    <property type="project" value="GO_Central"/>
</dbReference>
<evidence type="ECO:0000256" key="8">
    <source>
        <dbReference type="SAM" id="Coils"/>
    </source>
</evidence>
<dbReference type="Gramene" id="ERN18276">
    <property type="protein sequence ID" value="ERN18276"/>
    <property type="gene ID" value="AMTR_s00055p00149080"/>
</dbReference>
<evidence type="ECO:0000256" key="9">
    <source>
        <dbReference type="SAM" id="MobiDB-lite"/>
    </source>
</evidence>
<dbReference type="OMA" id="IVESWCK"/>
<dbReference type="PROSITE" id="PS50067">
    <property type="entry name" value="KINESIN_MOTOR_2"/>
    <property type="match status" value="1"/>
</dbReference>
<feature type="compositionally biased region" description="Polar residues" evidence="9">
    <location>
        <begin position="18"/>
        <end position="30"/>
    </location>
</feature>
<feature type="compositionally biased region" description="Polar residues" evidence="9">
    <location>
        <begin position="574"/>
        <end position="587"/>
    </location>
</feature>
<evidence type="ECO:0000256" key="2">
    <source>
        <dbReference type="ARBA" id="ARBA00022741"/>
    </source>
</evidence>
<dbReference type="EMBL" id="KI392237">
    <property type="protein sequence ID" value="ERN18276.1"/>
    <property type="molecule type" value="Genomic_DNA"/>
</dbReference>
<name>U5CY51_AMBTC</name>
<dbReference type="GO" id="GO:0005737">
    <property type="term" value="C:cytoplasm"/>
    <property type="evidence" value="ECO:0000318"/>
    <property type="project" value="GO_Central"/>
</dbReference>
<dbReference type="GO" id="GO:0005874">
    <property type="term" value="C:microtubule"/>
    <property type="evidence" value="ECO:0000318"/>
    <property type="project" value="GO_Central"/>
</dbReference>
<evidence type="ECO:0000256" key="7">
    <source>
        <dbReference type="PROSITE-ProRule" id="PRU00283"/>
    </source>
</evidence>
<evidence type="ECO:0000313" key="12">
    <source>
        <dbReference type="Proteomes" id="UP000017836"/>
    </source>
</evidence>
<keyword evidence="2 7" id="KW-0547">Nucleotide-binding</keyword>
<feature type="region of interest" description="Disordered" evidence="9">
    <location>
        <begin position="567"/>
        <end position="587"/>
    </location>
</feature>
<dbReference type="PRINTS" id="PR00380">
    <property type="entry name" value="KINESINHEAVY"/>
</dbReference>
<gene>
    <name evidence="11" type="ORF">AMTR_s00055p00149080</name>
</gene>
<organism evidence="11 12">
    <name type="scientific">Amborella trichopoda</name>
    <dbReference type="NCBI Taxonomy" id="13333"/>
    <lineage>
        <taxon>Eukaryota</taxon>
        <taxon>Viridiplantae</taxon>
        <taxon>Streptophyta</taxon>
        <taxon>Embryophyta</taxon>
        <taxon>Tracheophyta</taxon>
        <taxon>Spermatophyta</taxon>
        <taxon>Magnoliopsida</taxon>
        <taxon>Amborellales</taxon>
        <taxon>Amborellaceae</taxon>
        <taxon>Amborella</taxon>
    </lineage>
</organism>
<evidence type="ECO:0000256" key="4">
    <source>
        <dbReference type="ARBA" id="ARBA00023054"/>
    </source>
</evidence>
<feature type="compositionally biased region" description="Basic and acidic residues" evidence="9">
    <location>
        <begin position="63"/>
        <end position="77"/>
    </location>
</feature>
<protein>
    <recommendedName>
        <fullName evidence="10">Kinesin motor domain-containing protein</fullName>
    </recommendedName>
</protein>
<keyword evidence="3 7" id="KW-0067">ATP-binding</keyword>
<keyword evidence="5 7" id="KW-0505">Motor protein</keyword>
<dbReference type="Gene3D" id="3.40.850.10">
    <property type="entry name" value="Kinesin motor domain"/>
    <property type="match status" value="1"/>
</dbReference>
<dbReference type="GO" id="GO:0007018">
    <property type="term" value="P:microtubule-based movement"/>
    <property type="evidence" value="ECO:0000318"/>
    <property type="project" value="GO_Central"/>
</dbReference>
<dbReference type="PANTHER" id="PTHR37739">
    <property type="entry name" value="KINESIN-LIKE PROTEIN KIN-12D"/>
    <property type="match status" value="1"/>
</dbReference>
<keyword evidence="12" id="KW-1185">Reference proteome</keyword>
<dbReference type="Pfam" id="PF00225">
    <property type="entry name" value="Kinesin"/>
    <property type="match status" value="1"/>
</dbReference>
<dbReference type="InterPro" id="IPR044986">
    <property type="entry name" value="KIF15/KIN-12"/>
</dbReference>
<dbReference type="GO" id="GO:0005524">
    <property type="term" value="F:ATP binding"/>
    <property type="evidence" value="ECO:0007669"/>
    <property type="project" value="UniProtKB-UniRule"/>
</dbReference>
<evidence type="ECO:0000256" key="5">
    <source>
        <dbReference type="ARBA" id="ARBA00023175"/>
    </source>
</evidence>
<dbReference type="GO" id="GO:0009524">
    <property type="term" value="C:phragmoplast"/>
    <property type="evidence" value="ECO:0007669"/>
    <property type="project" value="UniProtKB-ARBA"/>
</dbReference>
<dbReference type="PANTHER" id="PTHR37739:SF16">
    <property type="entry name" value="KINESIN-LIKE PROTEIN"/>
    <property type="match status" value="1"/>
</dbReference>
<dbReference type="InterPro" id="IPR036961">
    <property type="entry name" value="Kinesin_motor_dom_sf"/>
</dbReference>
<evidence type="ECO:0000256" key="6">
    <source>
        <dbReference type="ARBA" id="ARBA00034488"/>
    </source>
</evidence>
<dbReference type="GO" id="GO:0016887">
    <property type="term" value="F:ATP hydrolysis activity"/>
    <property type="evidence" value="ECO:0000318"/>
    <property type="project" value="GO_Central"/>
</dbReference>
<accession>U5CY51</accession>
<dbReference type="SUPFAM" id="SSF52540">
    <property type="entry name" value="P-loop containing nucleoside triphosphate hydrolases"/>
    <property type="match status" value="1"/>
</dbReference>
<proteinExistence type="inferred from homology"/>
<dbReference type="InterPro" id="IPR027417">
    <property type="entry name" value="P-loop_NTPase"/>
</dbReference>
<dbReference type="InterPro" id="IPR001752">
    <property type="entry name" value="Kinesin_motor_dom"/>
</dbReference>
<keyword evidence="1" id="KW-0493">Microtubule</keyword>
<evidence type="ECO:0000256" key="3">
    <source>
        <dbReference type="ARBA" id="ARBA00022840"/>
    </source>
</evidence>
<dbReference type="HOGENOM" id="CLU_009194_0_0_1"/>
<dbReference type="SMART" id="SM00129">
    <property type="entry name" value="KISc"/>
    <property type="match status" value="1"/>
</dbReference>
<feature type="region of interest" description="Disordered" evidence="9">
    <location>
        <begin position="1"/>
        <end position="89"/>
    </location>
</feature>
<dbReference type="OrthoDB" id="1907171at2759"/>
<dbReference type="GO" id="GO:0005871">
    <property type="term" value="C:kinesin complex"/>
    <property type="evidence" value="ECO:0000318"/>
    <property type="project" value="GO_Central"/>
</dbReference>
<evidence type="ECO:0000313" key="11">
    <source>
        <dbReference type="EMBL" id="ERN18276.1"/>
    </source>
</evidence>
<sequence length="1222" mass="137021">MKKSSGSQRKGGPLKGISSPSFNSMQQVPNGDQRKFKWGQENNPGVDPNVQKIDSLPSFQKPSVEKGRNPKSNEECKSPSASSGSDVKVFARIRPQSNLESEGSQIVRNVSSDSLAVGDQIFGFDSVLDSKSTQEDMFKLVGIPLVENCLAGFNCSILCYGQTGGGKTYTMWGPQNSMVEEISCNSQHGLAPRIFKQLFLEIQKEQEISDKLVNYQCRCSFLEIYNDKISDLLDPTQRNLQIKEDVKNSVYVENLTEEYVSAVEDITHLLIKGLSNRKMGGTSMNSKSSRSHIVFTCIIESWCKESSSSSFNSTKTSRINLVDLAGLERQKLGNGDNERKKEARNVNQSLSQLGNLIYTLSDVNLSGKPRSVPYKQSSLTYLLQDCIGGNAKLAIVCSISPEERCKCETLSTLRFGLRAKVVQNNAVVNEITEDDMNDLSDQIRLLKEELVRVKTDGKSYTNRGYFTGSDARKSLNILRSSLNRSLLLPKLDDVIEEEMNIDEADVKELCIQLDELHASCEENVEEDWAKSPSCEPGMLSASTNGCINNSDLLKDSQMQTSEIQTCSIDDGFSNPENGSRQGLQGNNSEEMDLSRNVHDATMNLSIGQGPAKPVGDLAEITKDGSLRDSLRISDDSVTTKDCQPALNLKDPTSCESPRFETNRKKNIINLSNLSTCHDQSSETPNNSTQKNLRSSLAESVRKSSNVLYASFNKNIKSPAESLAASLHRGLEIIENHERGSASMQSSVEFSFQTLGWRPSQAVDKVDASMQTISEDGAPFSGVPVLYLCSSCKKLDMDRNSLVNGTDDHDYSHWSLVLSNGSETLEGSKVRVSKEVRDILASSIKREITSDINLVNRMHEGDKQENHTGTLDADNGTKELQIELQHEHKSSFNPEEREFLLKEIQDLRNQLQAYKDSPANSHETPNSIISLKQSQCPTERSNNEEFELERQRWTEMESRWISLTEELTLDLDSNRRLAEKKEQELNAEKKCSEELDDALQRAIHGHARIIEHYSELQEKYNSLLLRHRKIQEGIADVKRAAARAGAKGRGSKFLDSLAAELSALRVEREREREYLKKENTGLRTQLRDTAEAVHTAGELLVRLKEAEETAAIAEEGHVKAKQETQKVKKEMEKMKKRHAEEIARFKQFLAETRLPKSALKPLLRDSENAYRELQEENQEWRSEFEPFYQQSNDWSKGPVFTDPPHSGAQSKINNGIWEKWSQP</sequence>
<feature type="region of interest" description="Disordered" evidence="9">
    <location>
        <begin position="1191"/>
        <end position="1222"/>
    </location>
</feature>
<feature type="region of interest" description="Disordered" evidence="9">
    <location>
        <begin position="675"/>
        <end position="696"/>
    </location>
</feature>
<dbReference type="eggNOG" id="KOG4280">
    <property type="taxonomic scope" value="Eukaryota"/>
</dbReference>
<reference evidence="12" key="1">
    <citation type="journal article" date="2013" name="Science">
        <title>The Amborella genome and the evolution of flowering plants.</title>
        <authorList>
            <consortium name="Amborella Genome Project"/>
        </authorList>
    </citation>
    <scope>NUCLEOTIDE SEQUENCE [LARGE SCALE GENOMIC DNA]</scope>
</reference>
<dbReference type="AlphaFoldDB" id="U5CY51"/>
<feature type="coiled-coil region" evidence="8">
    <location>
        <begin position="1102"/>
        <end position="1182"/>
    </location>
</feature>
<feature type="domain" description="Kinesin motor" evidence="10">
    <location>
        <begin position="86"/>
        <end position="422"/>
    </location>
</feature>
<evidence type="ECO:0000259" key="10">
    <source>
        <dbReference type="PROSITE" id="PS50067"/>
    </source>
</evidence>
<dbReference type="FunFam" id="3.40.850.10:FF:000052">
    <property type="entry name" value="Kinesin-like protein KIN-12F"/>
    <property type="match status" value="1"/>
</dbReference>
<feature type="coiled-coil region" evidence="8">
    <location>
        <begin position="429"/>
        <end position="456"/>
    </location>
</feature>
<keyword evidence="4 8" id="KW-0175">Coiled coil</keyword>
<dbReference type="STRING" id="13333.U5CY51"/>
<evidence type="ECO:0000256" key="1">
    <source>
        <dbReference type="ARBA" id="ARBA00022701"/>
    </source>
</evidence>
<comment type="similarity">
    <text evidence="6">Belongs to the TRAFAC class myosin-kinesin ATPase superfamily. Kinesin family. KIN-12 subfamily.</text>
</comment>
<dbReference type="Proteomes" id="UP000017836">
    <property type="component" value="Unassembled WGS sequence"/>
</dbReference>
<dbReference type="GO" id="GO:0003777">
    <property type="term" value="F:microtubule motor activity"/>
    <property type="evidence" value="ECO:0000318"/>
    <property type="project" value="GO_Central"/>
</dbReference>